<reference evidence="1" key="1">
    <citation type="submission" date="2023-06" db="EMBL/GenBank/DDBJ databases">
        <title>Genome-scale phylogeny and comparative genomics of the fungal order Sordariales.</title>
        <authorList>
            <consortium name="Lawrence Berkeley National Laboratory"/>
            <person name="Hensen N."/>
            <person name="Bonometti L."/>
            <person name="Westerberg I."/>
            <person name="Brannstrom I.O."/>
            <person name="Guillou S."/>
            <person name="Cros-Aarteil S."/>
            <person name="Calhoun S."/>
            <person name="Haridas S."/>
            <person name="Kuo A."/>
            <person name="Mondo S."/>
            <person name="Pangilinan J."/>
            <person name="Riley R."/>
            <person name="LaButti K."/>
            <person name="Andreopoulos B."/>
            <person name="Lipzen A."/>
            <person name="Chen C."/>
            <person name="Yanf M."/>
            <person name="Daum C."/>
            <person name="Ng V."/>
            <person name="Clum A."/>
            <person name="Steindorff A."/>
            <person name="Ohm R."/>
            <person name="Martin F."/>
            <person name="Silar P."/>
            <person name="Natvig D."/>
            <person name="Lalanne C."/>
            <person name="Gautier V."/>
            <person name="Ament-velasquez S.L."/>
            <person name="Kruys A."/>
            <person name="Hutchinson M.I."/>
            <person name="Powell A.J."/>
            <person name="Barry K."/>
            <person name="Miller A.N."/>
            <person name="Grigoriev I.V."/>
            <person name="Debuchy R."/>
            <person name="Gladieux P."/>
            <person name="Thoren M.H."/>
            <person name="Johannesson H."/>
        </authorList>
    </citation>
    <scope>NUCLEOTIDE SEQUENCE</scope>
    <source>
        <strain evidence="1">SMH2392-1A</strain>
    </source>
</reference>
<name>A0AA40DS42_9PEZI</name>
<dbReference type="EMBL" id="JAUIRO010000005">
    <property type="protein sequence ID" value="KAK0713495.1"/>
    <property type="molecule type" value="Genomic_DNA"/>
</dbReference>
<evidence type="ECO:0000313" key="2">
    <source>
        <dbReference type="Proteomes" id="UP001172101"/>
    </source>
</evidence>
<feature type="non-terminal residue" evidence="1">
    <location>
        <position position="1"/>
    </location>
</feature>
<protein>
    <submittedName>
        <fullName evidence="1">Uncharacterized protein</fullName>
    </submittedName>
</protein>
<dbReference type="Gene3D" id="2.40.160.20">
    <property type="match status" value="1"/>
</dbReference>
<dbReference type="RefSeq" id="XP_060294818.1">
    <property type="nucleotide sequence ID" value="XM_060435688.1"/>
</dbReference>
<comment type="caution">
    <text evidence="1">The sequence shown here is derived from an EMBL/GenBank/DDBJ whole genome shotgun (WGS) entry which is preliminary data.</text>
</comment>
<feature type="non-terminal residue" evidence="1">
    <location>
        <position position="64"/>
    </location>
</feature>
<dbReference type="AlphaFoldDB" id="A0AA40DS42"/>
<evidence type="ECO:0000313" key="1">
    <source>
        <dbReference type="EMBL" id="KAK0713495.1"/>
    </source>
</evidence>
<organism evidence="1 2">
    <name type="scientific">Lasiosphaeria miniovina</name>
    <dbReference type="NCBI Taxonomy" id="1954250"/>
    <lineage>
        <taxon>Eukaryota</taxon>
        <taxon>Fungi</taxon>
        <taxon>Dikarya</taxon>
        <taxon>Ascomycota</taxon>
        <taxon>Pezizomycotina</taxon>
        <taxon>Sordariomycetes</taxon>
        <taxon>Sordariomycetidae</taxon>
        <taxon>Sordariales</taxon>
        <taxon>Lasiosphaeriaceae</taxon>
        <taxon>Lasiosphaeria</taxon>
    </lineage>
</organism>
<gene>
    <name evidence="1" type="ORF">B0T26DRAFT_599236</name>
</gene>
<sequence length="64" mass="6909">VVDGKGVFRADTRYQLPTDDGADIFVRTAGPAQADGRIHLAVRLETSSAAYYWVNSIVAVAVRT</sequence>
<proteinExistence type="predicted"/>
<accession>A0AA40DS42</accession>
<keyword evidence="2" id="KW-1185">Reference proteome</keyword>
<dbReference type="GeneID" id="85318958"/>
<dbReference type="Proteomes" id="UP001172101">
    <property type="component" value="Unassembled WGS sequence"/>
</dbReference>